<dbReference type="AlphaFoldDB" id="A0AAF1BN89"/>
<evidence type="ECO:0000256" key="1">
    <source>
        <dbReference type="SAM" id="Phobius"/>
    </source>
</evidence>
<accession>A0AAF1BN89</accession>
<dbReference type="Proteomes" id="UP000243626">
    <property type="component" value="Chromosome"/>
</dbReference>
<feature type="transmembrane region" description="Helical" evidence="1">
    <location>
        <begin position="68"/>
        <end position="88"/>
    </location>
</feature>
<dbReference type="RefSeq" id="WP_068129297.1">
    <property type="nucleotide sequence ID" value="NZ_CP136964.1"/>
</dbReference>
<dbReference type="InterPro" id="IPR025618">
    <property type="entry name" value="YtpI"/>
</dbReference>
<feature type="transmembrane region" description="Helical" evidence="1">
    <location>
        <begin position="40"/>
        <end position="62"/>
    </location>
</feature>
<dbReference type="Pfam" id="PF14007">
    <property type="entry name" value="YtpI"/>
    <property type="match status" value="1"/>
</dbReference>
<evidence type="ECO:0000313" key="3">
    <source>
        <dbReference type="Proteomes" id="UP000243626"/>
    </source>
</evidence>
<organism evidence="2 3">
    <name type="scientific">Nosocomiicoccus massiliensis</name>
    <dbReference type="NCBI Taxonomy" id="1232430"/>
    <lineage>
        <taxon>Bacteria</taxon>
        <taxon>Bacillati</taxon>
        <taxon>Bacillota</taxon>
        <taxon>Bacilli</taxon>
        <taxon>Bacillales</taxon>
        <taxon>Staphylococcaceae</taxon>
        <taxon>Nosocomiicoccus</taxon>
    </lineage>
</organism>
<keyword evidence="1" id="KW-0812">Transmembrane</keyword>
<evidence type="ECO:0000313" key="2">
    <source>
        <dbReference type="EMBL" id="WOS96664.1"/>
    </source>
</evidence>
<gene>
    <name evidence="2" type="ORF">CJ229_002670</name>
</gene>
<dbReference type="KEGG" id="nmy:CJ229_002670"/>
<name>A0AAF1BN89_9STAP</name>
<keyword evidence="1" id="KW-0472">Membrane</keyword>
<reference evidence="3" key="1">
    <citation type="submission" date="2017-09" db="EMBL/GenBank/DDBJ databases">
        <title>Bacterial strain isolated from the female urinary microbiota.</title>
        <authorList>
            <person name="Thomas-White K."/>
            <person name="Kumar N."/>
            <person name="Forster S."/>
            <person name="Putonti C."/>
            <person name="Lawley T."/>
            <person name="Wolfe A.J."/>
        </authorList>
    </citation>
    <scope>NUCLEOTIDE SEQUENCE [LARGE SCALE GENOMIC DNA]</scope>
    <source>
        <strain evidence="3">UMB0959</strain>
    </source>
</reference>
<sequence>MSTGFQLLITTLVTALIVSFLMFFIYKVRQIRTKRDVRKAYYNAMARLWFGVFLIIFGTNSIVQFNTVVTYIIGGIFIALGIINVTHFNKARKYFKSNLPIEDEAYDKLNKQ</sequence>
<keyword evidence="3" id="KW-1185">Reference proteome</keyword>
<protein>
    <submittedName>
        <fullName evidence="2">YtpI family protein</fullName>
    </submittedName>
</protein>
<proteinExistence type="predicted"/>
<keyword evidence="1" id="KW-1133">Transmembrane helix</keyword>
<feature type="transmembrane region" description="Helical" evidence="1">
    <location>
        <begin position="6"/>
        <end position="28"/>
    </location>
</feature>
<dbReference type="EMBL" id="CP136964">
    <property type="protein sequence ID" value="WOS96664.1"/>
    <property type="molecule type" value="Genomic_DNA"/>
</dbReference>